<dbReference type="EMBL" id="SWJQ01001586">
    <property type="protein sequence ID" value="TRZ07870.1"/>
    <property type="molecule type" value="Genomic_DNA"/>
</dbReference>
<evidence type="ECO:0000313" key="2">
    <source>
        <dbReference type="EMBL" id="TRZ07870.1"/>
    </source>
</evidence>
<proteinExistence type="predicted"/>
<keyword evidence="3" id="KW-1185">Reference proteome</keyword>
<dbReference type="Proteomes" id="UP000796761">
    <property type="component" value="Unassembled WGS sequence"/>
</dbReference>
<evidence type="ECO:0000256" key="1">
    <source>
        <dbReference type="SAM" id="MobiDB-lite"/>
    </source>
</evidence>
<organism evidence="2 3">
    <name type="scientific">Zosterops borbonicus</name>
    <dbReference type="NCBI Taxonomy" id="364589"/>
    <lineage>
        <taxon>Eukaryota</taxon>
        <taxon>Metazoa</taxon>
        <taxon>Chordata</taxon>
        <taxon>Craniata</taxon>
        <taxon>Vertebrata</taxon>
        <taxon>Euteleostomi</taxon>
        <taxon>Archelosauria</taxon>
        <taxon>Archosauria</taxon>
        <taxon>Dinosauria</taxon>
        <taxon>Saurischia</taxon>
        <taxon>Theropoda</taxon>
        <taxon>Coelurosauria</taxon>
        <taxon>Aves</taxon>
        <taxon>Neognathae</taxon>
        <taxon>Neoaves</taxon>
        <taxon>Telluraves</taxon>
        <taxon>Australaves</taxon>
        <taxon>Passeriformes</taxon>
        <taxon>Sylvioidea</taxon>
        <taxon>Zosteropidae</taxon>
        <taxon>Zosterops</taxon>
    </lineage>
</organism>
<protein>
    <submittedName>
        <fullName evidence="2">Uncharacterized protein</fullName>
    </submittedName>
</protein>
<evidence type="ECO:0000313" key="3">
    <source>
        <dbReference type="Proteomes" id="UP000796761"/>
    </source>
</evidence>
<feature type="compositionally biased region" description="Basic and acidic residues" evidence="1">
    <location>
        <begin position="72"/>
        <end position="83"/>
    </location>
</feature>
<reference evidence="2" key="1">
    <citation type="submission" date="2019-04" db="EMBL/GenBank/DDBJ databases">
        <title>Genome assembly of Zosterops borbonicus 15179.</title>
        <authorList>
            <person name="Leroy T."/>
            <person name="Anselmetti Y."/>
            <person name="Tilak M.-K."/>
            <person name="Nabholz B."/>
        </authorList>
    </citation>
    <scope>NUCLEOTIDE SEQUENCE</scope>
    <source>
        <strain evidence="2">HGM_15179</strain>
        <tissue evidence="2">Muscle</tissue>
    </source>
</reference>
<feature type="region of interest" description="Disordered" evidence="1">
    <location>
        <begin position="54"/>
        <end position="111"/>
    </location>
</feature>
<comment type="caution">
    <text evidence="2">The sequence shown here is derived from an EMBL/GenBank/DDBJ whole genome shotgun (WGS) entry which is preliminary data.</text>
</comment>
<sequence>MLAVDELYGQVPALERDRYWDAASPRAPYTAAAAPPRRPTFRGSAFDVTLAKEEMQFQPLEEIGDPLGDPLGDPRDPPPEPQDRNSPLGTPPGDGDPQELWLLHPRDEPPV</sequence>
<name>A0A8K1FY87_9PASS</name>
<dbReference type="AlphaFoldDB" id="A0A8K1FY87"/>
<accession>A0A8K1FY87</accession>
<gene>
    <name evidence="2" type="ORF">HGM15179_019235</name>
</gene>